<dbReference type="GO" id="GO:0016746">
    <property type="term" value="F:acyltransferase activity"/>
    <property type="evidence" value="ECO:0007669"/>
    <property type="project" value="UniProtKB-KW"/>
</dbReference>
<keyword evidence="2" id="KW-1003">Cell membrane</keyword>
<evidence type="ECO:0000313" key="7">
    <source>
        <dbReference type="EMBL" id="KFE36946.1"/>
    </source>
</evidence>
<dbReference type="PANTHER" id="PTHR30606">
    <property type="entry name" value="LIPID A BIOSYNTHESIS LAUROYL ACYLTRANSFERASE"/>
    <property type="match status" value="1"/>
</dbReference>
<dbReference type="CDD" id="cd07984">
    <property type="entry name" value="LPLAT_LABLAT-like"/>
    <property type="match status" value="1"/>
</dbReference>
<dbReference type="GO" id="GO:0009247">
    <property type="term" value="P:glycolipid biosynthetic process"/>
    <property type="evidence" value="ECO:0007669"/>
    <property type="project" value="UniProtKB-ARBA"/>
</dbReference>
<sequence length="301" mass="33837">MPRASAKPDLLLTMMNRTASLSDRISNALFVAVMWVVQRLPYETRVPLAGRMVARIAPLIGFTRKIRANLALACPELPPEEVKRLERAVPDSLGRMLAEIYSGEEFVARVRDLPIEGPGAEALERAHRDGRPVVLAAGHFGNYDAWRAALAARGYRVGAIYRPMNNPAFNEQYVTTISAIAQPLFARSRRGLGDMMRFLRDGGMVAFGFDQFFRQGAELNFFGLPARTPLSAAEMALKMKADLIPIYAIRQPDGLSFRILAEAPVAHSDPEAMTQVLNDRLEEQIRAHMEQWLWTHRRWKP</sequence>
<reference evidence="8" key="1">
    <citation type="submission" date="2013-04" db="EMBL/GenBank/DDBJ databases">
        <title>Thioclava sp. 13D2W-2 Genome Sequencing.</title>
        <authorList>
            <person name="Lai Q."/>
            <person name="Li G."/>
            <person name="Shao Z."/>
        </authorList>
    </citation>
    <scope>NUCLEOTIDE SEQUENCE [LARGE SCALE GENOMIC DNA]</scope>
    <source>
        <strain evidence="8">13D2W-2</strain>
    </source>
</reference>
<evidence type="ECO:0000256" key="4">
    <source>
        <dbReference type="ARBA" id="ARBA00022679"/>
    </source>
</evidence>
<dbReference type="GO" id="GO:0005886">
    <property type="term" value="C:plasma membrane"/>
    <property type="evidence" value="ECO:0007669"/>
    <property type="project" value="UniProtKB-SubCell"/>
</dbReference>
<keyword evidence="4 7" id="KW-0808">Transferase</keyword>
<evidence type="ECO:0000256" key="2">
    <source>
        <dbReference type="ARBA" id="ARBA00022475"/>
    </source>
</evidence>
<evidence type="ECO:0000256" key="6">
    <source>
        <dbReference type="ARBA" id="ARBA00023315"/>
    </source>
</evidence>
<evidence type="ECO:0000256" key="3">
    <source>
        <dbReference type="ARBA" id="ARBA00022519"/>
    </source>
</evidence>
<name>A0A085U1U9_9RHOB</name>
<proteinExistence type="predicted"/>
<keyword evidence="6 7" id="KW-0012">Acyltransferase</keyword>
<evidence type="ECO:0000256" key="1">
    <source>
        <dbReference type="ARBA" id="ARBA00004533"/>
    </source>
</evidence>
<reference evidence="7 8" key="2">
    <citation type="journal article" date="2015" name="Antonie Van Leeuwenhoek">
        <title>Thioclava indica sp. nov., isolated from surface seawater of the Indian Ocean.</title>
        <authorList>
            <person name="Liu Y."/>
            <person name="Lai Q."/>
            <person name="Du J."/>
            <person name="Xu H."/>
            <person name="Jiang L."/>
            <person name="Shao Z."/>
        </authorList>
    </citation>
    <scope>NUCLEOTIDE SEQUENCE [LARGE SCALE GENOMIC DNA]</scope>
    <source>
        <strain evidence="7 8">13D2W-2</strain>
    </source>
</reference>
<dbReference type="Pfam" id="PF03279">
    <property type="entry name" value="Lip_A_acyltrans"/>
    <property type="match status" value="1"/>
</dbReference>
<dbReference type="eggNOG" id="COG1560">
    <property type="taxonomic scope" value="Bacteria"/>
</dbReference>
<dbReference type="PANTHER" id="PTHR30606:SF10">
    <property type="entry name" value="PHOSPHATIDYLINOSITOL MANNOSIDE ACYLTRANSFERASE"/>
    <property type="match status" value="1"/>
</dbReference>
<keyword evidence="5" id="KW-0472">Membrane</keyword>
<organism evidence="7 8">
    <name type="scientific">Thioclava atlantica</name>
    <dbReference type="NCBI Taxonomy" id="1317124"/>
    <lineage>
        <taxon>Bacteria</taxon>
        <taxon>Pseudomonadati</taxon>
        <taxon>Pseudomonadota</taxon>
        <taxon>Alphaproteobacteria</taxon>
        <taxon>Rhodobacterales</taxon>
        <taxon>Paracoccaceae</taxon>
        <taxon>Thioclava</taxon>
    </lineage>
</organism>
<keyword evidence="3" id="KW-0997">Cell inner membrane</keyword>
<dbReference type="Proteomes" id="UP000028607">
    <property type="component" value="Unassembled WGS sequence"/>
</dbReference>
<accession>A0A085U1U9</accession>
<evidence type="ECO:0000256" key="5">
    <source>
        <dbReference type="ARBA" id="ARBA00023136"/>
    </source>
</evidence>
<dbReference type="STRING" id="1317124.DW2_02270"/>
<keyword evidence="8" id="KW-1185">Reference proteome</keyword>
<comment type="subcellular location">
    <subcellularLocation>
        <location evidence="1">Cell inner membrane</location>
    </subcellularLocation>
</comment>
<dbReference type="AlphaFoldDB" id="A0A085U1U9"/>
<dbReference type="InterPro" id="IPR004960">
    <property type="entry name" value="LipA_acyltrans"/>
</dbReference>
<gene>
    <name evidence="7" type="ORF">DW2_02270</name>
</gene>
<evidence type="ECO:0000313" key="8">
    <source>
        <dbReference type="Proteomes" id="UP000028607"/>
    </source>
</evidence>
<comment type="caution">
    <text evidence="7">The sequence shown here is derived from an EMBL/GenBank/DDBJ whole genome shotgun (WGS) entry which is preliminary data.</text>
</comment>
<dbReference type="PATRIC" id="fig|1317124.6.peg.455"/>
<protein>
    <submittedName>
        <fullName evidence="7">Lipid A biosynthesis acyltransferase</fullName>
    </submittedName>
</protein>
<dbReference type="EMBL" id="AQRC01000001">
    <property type="protein sequence ID" value="KFE36946.1"/>
    <property type="molecule type" value="Genomic_DNA"/>
</dbReference>